<proteinExistence type="inferred from homology"/>
<gene>
    <name evidence="3" type="ORF">N7494_008781</name>
</gene>
<dbReference type="PANTHER" id="PTHR43669">
    <property type="entry name" value="5-KETO-D-GLUCONATE 5-REDUCTASE"/>
    <property type="match status" value="1"/>
</dbReference>
<keyword evidence="4" id="KW-1185">Reference proteome</keyword>
<name>A0AAD6CQ86_9EURO</name>
<dbReference type="GO" id="GO:0016491">
    <property type="term" value="F:oxidoreductase activity"/>
    <property type="evidence" value="ECO:0007669"/>
    <property type="project" value="UniProtKB-KW"/>
</dbReference>
<dbReference type="InterPro" id="IPR002347">
    <property type="entry name" value="SDR_fam"/>
</dbReference>
<dbReference type="Gene3D" id="3.40.50.720">
    <property type="entry name" value="NAD(P)-binding Rossmann-like Domain"/>
    <property type="match status" value="1"/>
</dbReference>
<keyword evidence="2" id="KW-0560">Oxidoreductase</keyword>
<dbReference type="PANTHER" id="PTHR43669:SF4">
    <property type="entry name" value="SHORT-CHAIN DEHYDROGENASE"/>
    <property type="match status" value="1"/>
</dbReference>
<dbReference type="InterPro" id="IPR036291">
    <property type="entry name" value="NAD(P)-bd_dom_sf"/>
</dbReference>
<evidence type="ECO:0000313" key="4">
    <source>
        <dbReference type="Proteomes" id="UP001220324"/>
    </source>
</evidence>
<evidence type="ECO:0000313" key="3">
    <source>
        <dbReference type="EMBL" id="KAJ5532229.1"/>
    </source>
</evidence>
<dbReference type="SUPFAM" id="SSF51735">
    <property type="entry name" value="NAD(P)-binding Rossmann-fold domains"/>
    <property type="match status" value="1"/>
</dbReference>
<accession>A0AAD6CQ86</accession>
<reference evidence="3 4" key="1">
    <citation type="journal article" date="2023" name="IMA Fungus">
        <title>Comparative genomic study of the Penicillium genus elucidates a diverse pangenome and 15 lateral gene transfer events.</title>
        <authorList>
            <person name="Petersen C."/>
            <person name="Sorensen T."/>
            <person name="Nielsen M.R."/>
            <person name="Sondergaard T.E."/>
            <person name="Sorensen J.L."/>
            <person name="Fitzpatrick D.A."/>
            <person name="Frisvad J.C."/>
            <person name="Nielsen K.L."/>
        </authorList>
    </citation>
    <scope>NUCLEOTIDE SEQUENCE [LARGE SCALE GENOMIC DNA]</scope>
    <source>
        <strain evidence="3 4">IBT 35679</strain>
    </source>
</reference>
<comment type="similarity">
    <text evidence="1">Belongs to the short-chain dehydrogenases/reductases (SDR) family.</text>
</comment>
<evidence type="ECO:0000256" key="1">
    <source>
        <dbReference type="ARBA" id="ARBA00006484"/>
    </source>
</evidence>
<protein>
    <recommendedName>
        <fullName evidence="5">NAD(P)-binding protein</fullName>
    </recommendedName>
</protein>
<organism evidence="3 4">
    <name type="scientific">Penicillium frequentans</name>
    <dbReference type="NCBI Taxonomy" id="3151616"/>
    <lineage>
        <taxon>Eukaryota</taxon>
        <taxon>Fungi</taxon>
        <taxon>Dikarya</taxon>
        <taxon>Ascomycota</taxon>
        <taxon>Pezizomycotina</taxon>
        <taxon>Eurotiomycetes</taxon>
        <taxon>Eurotiomycetidae</taxon>
        <taxon>Eurotiales</taxon>
        <taxon>Aspergillaceae</taxon>
        <taxon>Penicillium</taxon>
    </lineage>
</organism>
<dbReference type="Pfam" id="PF13561">
    <property type="entry name" value="adh_short_C2"/>
    <property type="match status" value="1"/>
</dbReference>
<comment type="caution">
    <text evidence="3">The sequence shown here is derived from an EMBL/GenBank/DDBJ whole genome shotgun (WGS) entry which is preliminary data.</text>
</comment>
<sequence length="238" mass="25535">MGDKVALIFGYGPHVGVEVAKAFATHGYEVAVVSRSGNCSGSAKGYLQITADLSDPSSVGAIFTKVIEELGHPSVVVYNAAALSMNPSSALDQQISDFQSDNNVNIVSAYIAAQLAIHSFALLPSVSSRTFIYTGNKLPFMVVRPLLTQGVGKAGAAHLIHYLAEEYKDQGYKFYFADEREPDGNPVYTAIDGSAHAEFYIQLSEDKTQGPWNATFVKGQGYIPFPETVVQDAVVMGQ</sequence>
<dbReference type="Proteomes" id="UP001220324">
    <property type="component" value="Unassembled WGS sequence"/>
</dbReference>
<dbReference type="AlphaFoldDB" id="A0AAD6CQ86"/>
<evidence type="ECO:0008006" key="5">
    <source>
        <dbReference type="Google" id="ProtNLM"/>
    </source>
</evidence>
<evidence type="ECO:0000256" key="2">
    <source>
        <dbReference type="ARBA" id="ARBA00023002"/>
    </source>
</evidence>
<dbReference type="EMBL" id="JAQIZZ010000007">
    <property type="protein sequence ID" value="KAJ5532229.1"/>
    <property type="molecule type" value="Genomic_DNA"/>
</dbReference>